<protein>
    <submittedName>
        <fullName evidence="2">Uncharacterized protein</fullName>
    </submittedName>
</protein>
<dbReference type="RefSeq" id="WP_198074323.1">
    <property type="nucleotide sequence ID" value="NZ_JAEDAE010000001.1"/>
</dbReference>
<feature type="signal peptide" evidence="1">
    <location>
        <begin position="1"/>
        <end position="19"/>
    </location>
</feature>
<dbReference type="EMBL" id="JAEDAE010000001">
    <property type="protein sequence ID" value="MBH8557034.1"/>
    <property type="molecule type" value="Genomic_DNA"/>
</dbReference>
<feature type="chain" id="PRO_5046737358" evidence="1">
    <location>
        <begin position="20"/>
        <end position="228"/>
    </location>
</feature>
<proteinExistence type="predicted"/>
<reference evidence="2 3" key="1">
    <citation type="submission" date="2020-12" db="EMBL/GenBank/DDBJ databases">
        <title>Hymenobacter sp.</title>
        <authorList>
            <person name="Kim M.K."/>
        </authorList>
    </citation>
    <scope>NUCLEOTIDE SEQUENCE [LARGE SCALE GENOMIC DNA]</scope>
    <source>
        <strain evidence="2 3">BT442</strain>
    </source>
</reference>
<evidence type="ECO:0000313" key="2">
    <source>
        <dbReference type="EMBL" id="MBH8557034.1"/>
    </source>
</evidence>
<gene>
    <name evidence="2" type="ORF">I7X13_03175</name>
</gene>
<sequence>MMPRLVLFCLFLLAYQSSAQDWPRNPKTGKIEFRGLLPWPPGVRTEAKRQAKVRQWYLKVTPYTAENLRHFRELKLSGAQFRTYAGLPNSVLWLFGEEATGLFVLYSVNLQPTPRGLRCVVSHVRWNSGRGVTPHWAGGELPEVPLEQVVNRNASLAYTIVSYRDKQNLPYFQSDDAAEGAVDLLRAEQITPKVDSVYRSLLANITNSPQQDVLENLRRRLTAAVSGW</sequence>
<dbReference type="Proteomes" id="UP000625631">
    <property type="component" value="Unassembled WGS sequence"/>
</dbReference>
<organism evidence="2 3">
    <name type="scientific">Hymenobacter negativus</name>
    <dbReference type="NCBI Taxonomy" id="2795026"/>
    <lineage>
        <taxon>Bacteria</taxon>
        <taxon>Pseudomonadati</taxon>
        <taxon>Bacteroidota</taxon>
        <taxon>Cytophagia</taxon>
        <taxon>Cytophagales</taxon>
        <taxon>Hymenobacteraceae</taxon>
        <taxon>Hymenobacter</taxon>
    </lineage>
</organism>
<keyword evidence="1" id="KW-0732">Signal</keyword>
<evidence type="ECO:0000256" key="1">
    <source>
        <dbReference type="SAM" id="SignalP"/>
    </source>
</evidence>
<evidence type="ECO:0000313" key="3">
    <source>
        <dbReference type="Proteomes" id="UP000625631"/>
    </source>
</evidence>
<accession>A0ABS0Q415</accession>
<keyword evidence="3" id="KW-1185">Reference proteome</keyword>
<comment type="caution">
    <text evidence="2">The sequence shown here is derived from an EMBL/GenBank/DDBJ whole genome shotgun (WGS) entry which is preliminary data.</text>
</comment>
<name>A0ABS0Q415_9BACT</name>